<evidence type="ECO:0000256" key="3">
    <source>
        <dbReference type="ARBA" id="ARBA00022964"/>
    </source>
</evidence>
<reference evidence="7 8" key="1">
    <citation type="journal article" date="2023" name="bioRxiv">
        <title>An intranuclear bacterial parasite of deep-sea mussels expresses apoptosis inhibitors acquired from its host.</title>
        <authorList>
            <person name="Gonzalez Porras M.A."/>
            <person name="Assie A."/>
            <person name="Tietjen M."/>
            <person name="Violette M."/>
            <person name="Kleiner M."/>
            <person name="Gruber-Vodicka H."/>
            <person name="Dubilier N."/>
            <person name="Leisch N."/>
        </authorList>
    </citation>
    <scope>NUCLEOTIDE SEQUENCE [LARGE SCALE GENOMIC DNA]</scope>
    <source>
        <strain evidence="7">IAP13</strain>
    </source>
</reference>
<accession>A0AA90NJI8</accession>
<dbReference type="PANTHER" id="PTHR13096">
    <property type="entry name" value="MINA53 MYC INDUCED NUCLEAR ANTIGEN"/>
    <property type="match status" value="1"/>
</dbReference>
<proteinExistence type="predicted"/>
<dbReference type="PANTHER" id="PTHR13096:SF8">
    <property type="entry name" value="RIBOSOMAL OXYGENASE 1"/>
    <property type="match status" value="1"/>
</dbReference>
<dbReference type="Gene3D" id="2.60.120.650">
    <property type="entry name" value="Cupin"/>
    <property type="match status" value="1"/>
</dbReference>
<dbReference type="Pfam" id="PF20514">
    <property type="entry name" value="WHD_ROXA"/>
    <property type="match status" value="1"/>
</dbReference>
<dbReference type="GO" id="GO:0046872">
    <property type="term" value="F:metal ion binding"/>
    <property type="evidence" value="ECO:0007669"/>
    <property type="project" value="UniProtKB-KW"/>
</dbReference>
<dbReference type="PROSITE" id="PS51184">
    <property type="entry name" value="JMJC"/>
    <property type="match status" value="1"/>
</dbReference>
<dbReference type="EC" id="1.14.11.47" evidence="7"/>
<evidence type="ECO:0000313" key="8">
    <source>
        <dbReference type="Proteomes" id="UP001178148"/>
    </source>
</evidence>
<comment type="caution">
    <text evidence="7">The sequence shown here is derived from an EMBL/GenBank/DDBJ whole genome shotgun (WGS) entry which is preliminary data.</text>
</comment>
<dbReference type="InterPro" id="IPR003347">
    <property type="entry name" value="JmjC_dom"/>
</dbReference>
<keyword evidence="4 7" id="KW-0560">Oxidoreductase</keyword>
<comment type="cofactor">
    <cofactor evidence="1">
        <name>Fe(2+)</name>
        <dbReference type="ChEBI" id="CHEBI:29033"/>
    </cofactor>
</comment>
<protein>
    <submittedName>
        <fullName evidence="7">Cupin domain-containing protein</fullName>
        <ecNumber evidence="7">1.14.11.47</ecNumber>
    </submittedName>
</protein>
<keyword evidence="8" id="KW-1185">Reference proteome</keyword>
<dbReference type="Pfam" id="PF08007">
    <property type="entry name" value="JmjC_2"/>
    <property type="match status" value="1"/>
</dbReference>
<dbReference type="GO" id="GO:0016706">
    <property type="term" value="F:2-oxoglutarate-dependent dioxygenase activity"/>
    <property type="evidence" value="ECO:0007669"/>
    <property type="project" value="TreeGrafter"/>
</dbReference>
<feature type="domain" description="JmjC" evidence="6">
    <location>
        <begin position="74"/>
        <end position="207"/>
    </location>
</feature>
<keyword evidence="5" id="KW-0408">Iron</keyword>
<dbReference type="Gene3D" id="3.40.366.30">
    <property type="entry name" value="50S ribosomal protein L16 arginine hydroxylase, Chain A, Domain 2"/>
    <property type="match status" value="1"/>
</dbReference>
<dbReference type="AlphaFoldDB" id="A0AA90NJI8"/>
<evidence type="ECO:0000256" key="5">
    <source>
        <dbReference type="ARBA" id="ARBA00023004"/>
    </source>
</evidence>
<evidence type="ECO:0000256" key="1">
    <source>
        <dbReference type="ARBA" id="ARBA00001954"/>
    </source>
</evidence>
<evidence type="ECO:0000256" key="4">
    <source>
        <dbReference type="ARBA" id="ARBA00023002"/>
    </source>
</evidence>
<evidence type="ECO:0000313" key="7">
    <source>
        <dbReference type="EMBL" id="MDP0588039.1"/>
    </source>
</evidence>
<evidence type="ECO:0000256" key="2">
    <source>
        <dbReference type="ARBA" id="ARBA00022723"/>
    </source>
</evidence>
<name>A0AA90NJI8_9GAMM</name>
<evidence type="ECO:0000259" key="6">
    <source>
        <dbReference type="PROSITE" id="PS51184"/>
    </source>
</evidence>
<gene>
    <name evidence="7" type="ORF">QS748_02055</name>
</gene>
<keyword evidence="3" id="KW-0223">Dioxygenase</keyword>
<sequence>MTNYWQKMPTIINNGFAGFIDPISPDELAGLAMEEDIDSRLVYNSNNQWKVEHGPFESFDHLPESHTQIIVQAANHWHQRTHALVKPFKCFPGWLLDDVMVCLSLPKGGVGPHVDQYDVFIIQGMGKRYWRVGSKGCSDEANHNAGLCQIVQDNVILEKEMISGDILYIPAGFPHEGQALETSLSYSLGFRSPKARELLSSFADYIISQGMGDTHYYNPNMATRNDHGAIYQDEYQSMISMMENLFNNEKVKRQWLGEHLSLSRHELDIAAPDTLYQPRRLYQLLSNGEKLQKLAGLRAFYHPASANMLHINGDTFGFPEYCSDAAMALSNLDSVTAADLGTTAIEDHAFIATVTRLMNLGYWYFDECESSSAEVLP</sequence>
<dbReference type="InterPro" id="IPR039994">
    <property type="entry name" value="NO66-like"/>
</dbReference>
<organism evidence="7 8">
    <name type="scientific">Candidatus Endonucleibacter bathymodioli</name>
    <dbReference type="NCBI Taxonomy" id="539814"/>
    <lineage>
        <taxon>Bacteria</taxon>
        <taxon>Pseudomonadati</taxon>
        <taxon>Pseudomonadota</taxon>
        <taxon>Gammaproteobacteria</taxon>
        <taxon>Oceanospirillales</taxon>
        <taxon>Endozoicomonadaceae</taxon>
        <taxon>Candidatus Endonucleibacter</taxon>
    </lineage>
</organism>
<dbReference type="Proteomes" id="UP001178148">
    <property type="component" value="Unassembled WGS sequence"/>
</dbReference>
<keyword evidence="2" id="KW-0479">Metal-binding</keyword>
<dbReference type="SUPFAM" id="SSF51197">
    <property type="entry name" value="Clavaminate synthase-like"/>
    <property type="match status" value="1"/>
</dbReference>
<dbReference type="InterPro" id="IPR046799">
    <property type="entry name" value="ROXA-like_wH"/>
</dbReference>
<dbReference type="EMBL" id="JASXSV010000002">
    <property type="protein sequence ID" value="MDP0588039.1"/>
    <property type="molecule type" value="Genomic_DNA"/>
</dbReference>